<proteinExistence type="predicted"/>
<evidence type="ECO:0000313" key="3">
    <source>
        <dbReference type="Proteomes" id="UP000652681"/>
    </source>
</evidence>
<gene>
    <name evidence="2" type="ORF">H9Y05_08175</name>
</gene>
<evidence type="ECO:0000259" key="1">
    <source>
        <dbReference type="SMART" id="SM00418"/>
    </source>
</evidence>
<protein>
    <submittedName>
        <fullName evidence="2">Helix-turn-helix transcriptional regulator</fullName>
    </submittedName>
</protein>
<dbReference type="EMBL" id="JACVEL010000004">
    <property type="protein sequence ID" value="MBC9812447.1"/>
    <property type="molecule type" value="Genomic_DNA"/>
</dbReference>
<dbReference type="SUPFAM" id="SSF46785">
    <property type="entry name" value="Winged helix' DNA-binding domain"/>
    <property type="match status" value="1"/>
</dbReference>
<accession>A0A8J6PCK1</accession>
<reference evidence="2" key="1">
    <citation type="submission" date="2020-09" db="EMBL/GenBank/DDBJ databases">
        <title>Taishania pollutisoli gen. nov., sp. nov., Isolated from Tetrabromobisphenol A-Contaminated Soil.</title>
        <authorList>
            <person name="Chen Q."/>
        </authorList>
    </citation>
    <scope>NUCLEOTIDE SEQUENCE</scope>
    <source>
        <strain evidence="2">CZZ-1</strain>
    </source>
</reference>
<keyword evidence="3" id="KW-1185">Reference proteome</keyword>
<organism evidence="2 3">
    <name type="scientific">Taishania pollutisoli</name>
    <dbReference type="NCBI Taxonomy" id="2766479"/>
    <lineage>
        <taxon>Bacteria</taxon>
        <taxon>Pseudomonadati</taxon>
        <taxon>Bacteroidota</taxon>
        <taxon>Flavobacteriia</taxon>
        <taxon>Flavobacteriales</taxon>
        <taxon>Crocinitomicaceae</taxon>
        <taxon>Taishania</taxon>
    </lineage>
</organism>
<dbReference type="SMART" id="SM00418">
    <property type="entry name" value="HTH_ARSR"/>
    <property type="match status" value="1"/>
</dbReference>
<dbReference type="AlphaFoldDB" id="A0A8J6PCK1"/>
<name>A0A8J6PCK1_9FLAO</name>
<dbReference type="Proteomes" id="UP000652681">
    <property type="component" value="Unassembled WGS sequence"/>
</dbReference>
<evidence type="ECO:0000313" key="2">
    <source>
        <dbReference type="EMBL" id="MBC9812447.1"/>
    </source>
</evidence>
<dbReference type="InterPro" id="IPR001845">
    <property type="entry name" value="HTH_ArsR_DNA-bd_dom"/>
</dbReference>
<dbReference type="InterPro" id="IPR011991">
    <property type="entry name" value="ArsR-like_HTH"/>
</dbReference>
<dbReference type="Pfam" id="PF24038">
    <property type="entry name" value="DUF7347"/>
    <property type="match status" value="1"/>
</dbReference>
<dbReference type="GO" id="GO:0003700">
    <property type="term" value="F:DNA-binding transcription factor activity"/>
    <property type="evidence" value="ECO:0007669"/>
    <property type="project" value="InterPro"/>
</dbReference>
<feature type="domain" description="HTH arsR-type" evidence="1">
    <location>
        <begin position="18"/>
        <end position="102"/>
    </location>
</feature>
<dbReference type="RefSeq" id="WP_163489828.1">
    <property type="nucleotide sequence ID" value="NZ_JACVEL010000004.1"/>
</dbReference>
<dbReference type="InterPro" id="IPR055771">
    <property type="entry name" value="DUF7347"/>
</dbReference>
<dbReference type="InterPro" id="IPR036390">
    <property type="entry name" value="WH_DNA-bd_sf"/>
</dbReference>
<sequence>MGATKNEAYTQQQIMRARFFKAISHPARIAALEKLIAAAGQDLGFNELFDGIELAQSSKSRHLKQLVDAGFVKTKLAIRSNKSCLRYRINKPAIEFIQGFLDLIYETIDLDVNEKCAIIEGFFSGFQPTNGWPVSFQT</sequence>
<dbReference type="CDD" id="cd00090">
    <property type="entry name" value="HTH_ARSR"/>
    <property type="match status" value="1"/>
</dbReference>
<dbReference type="Gene3D" id="1.10.10.10">
    <property type="entry name" value="Winged helix-like DNA-binding domain superfamily/Winged helix DNA-binding domain"/>
    <property type="match status" value="1"/>
</dbReference>
<dbReference type="InterPro" id="IPR036388">
    <property type="entry name" value="WH-like_DNA-bd_sf"/>
</dbReference>
<comment type="caution">
    <text evidence="2">The sequence shown here is derived from an EMBL/GenBank/DDBJ whole genome shotgun (WGS) entry which is preliminary data.</text>
</comment>